<comment type="caution">
    <text evidence="1">The sequence shown here is derived from an EMBL/GenBank/DDBJ whole genome shotgun (WGS) entry which is preliminary data.</text>
</comment>
<organism evidence="1 2">
    <name type="scientific">Dendrolimus kikuchii</name>
    <dbReference type="NCBI Taxonomy" id="765133"/>
    <lineage>
        <taxon>Eukaryota</taxon>
        <taxon>Metazoa</taxon>
        <taxon>Ecdysozoa</taxon>
        <taxon>Arthropoda</taxon>
        <taxon>Hexapoda</taxon>
        <taxon>Insecta</taxon>
        <taxon>Pterygota</taxon>
        <taxon>Neoptera</taxon>
        <taxon>Endopterygota</taxon>
        <taxon>Lepidoptera</taxon>
        <taxon>Glossata</taxon>
        <taxon>Ditrysia</taxon>
        <taxon>Bombycoidea</taxon>
        <taxon>Lasiocampidae</taxon>
        <taxon>Dendrolimus</taxon>
    </lineage>
</organism>
<dbReference type="Proteomes" id="UP000824533">
    <property type="component" value="Linkage Group LG01"/>
</dbReference>
<keyword evidence="2" id="KW-1185">Reference proteome</keyword>
<dbReference type="EMBL" id="CM034387">
    <property type="protein sequence ID" value="KAJ0183891.1"/>
    <property type="molecule type" value="Genomic_DNA"/>
</dbReference>
<evidence type="ECO:0000313" key="1">
    <source>
        <dbReference type="EMBL" id="KAJ0183891.1"/>
    </source>
</evidence>
<proteinExistence type="predicted"/>
<reference evidence="1 2" key="1">
    <citation type="journal article" date="2021" name="Front. Genet.">
        <title>Chromosome-Level Genome Assembly Reveals Significant Gene Expansion in the Toll and IMD Signaling Pathways of Dendrolimus kikuchii.</title>
        <authorList>
            <person name="Zhou J."/>
            <person name="Wu P."/>
            <person name="Xiong Z."/>
            <person name="Liu N."/>
            <person name="Zhao N."/>
            <person name="Ji M."/>
            <person name="Qiu Y."/>
            <person name="Yang B."/>
        </authorList>
    </citation>
    <scope>NUCLEOTIDE SEQUENCE [LARGE SCALE GENOMIC DNA]</scope>
    <source>
        <strain evidence="1">Ann1</strain>
    </source>
</reference>
<name>A0ACC1DJ87_9NEOP</name>
<protein>
    <submittedName>
        <fullName evidence="1">Uncharacterized protein</fullName>
    </submittedName>
</protein>
<gene>
    <name evidence="1" type="ORF">K1T71_000314</name>
</gene>
<accession>A0ACC1DJ87</accession>
<evidence type="ECO:0000313" key="2">
    <source>
        <dbReference type="Proteomes" id="UP000824533"/>
    </source>
</evidence>
<sequence length="525" mass="59018">MFFTISAVRFLDVTDYPVNYVQIVDRSGREVFISSDLMKKLAEQEEIWHHKPWLRTRIEIIDNIVREISCLARDSIESFPDGLFTDEQLRQGAFILYILFGIYAFTLLAIVCNDYFIPCVELICEDLKIPQNVAAATFMSVATSCPEFFVNVISTFLTESDMGIGTIVGSAIFNALGVAAVGGLAAVRPITIESRPVTRDVIIYMFNVSVLVIFVWDGQIDWYEAMVLGILYILYFVVMFNSHKLFACYDKIKDSCCQRTEIENNDINGNTRTIEEGIDNKGFENTNDKAILSSEKAAVAEKSETFDDKPTKSLFRFPKEKSLIYRIWWLYTWPLKLVLGLTIPSPFTCRKFYSIAFLMCIVWIGVNSYFVIWSMTVIGHTLFIPDSVMGMTFLAFGGCLPEACSIFIMSRRGEGGIGVSNALGANSLAILFALGLPWLIRTVTLEIQGAENTAVLINSTGIDFVVGSLLVAVTCLWIVLYIGKFILRRSLGVVLLILYVIFITFAILVEMGVILERALPYCFQL</sequence>